<dbReference type="Proteomes" id="UP000054721">
    <property type="component" value="Unassembled WGS sequence"/>
</dbReference>
<reference evidence="2 3" key="1">
    <citation type="submission" date="2015-05" db="EMBL/GenBank/DDBJ databases">
        <title>Evolution of Trichinella species and genotypes.</title>
        <authorList>
            <person name="Korhonen P.K."/>
            <person name="Edoardo P."/>
            <person name="Giuseppe L.R."/>
            <person name="Gasser R.B."/>
        </authorList>
    </citation>
    <scope>NUCLEOTIDE SEQUENCE [LARGE SCALE GENOMIC DNA]</scope>
    <source>
        <strain evidence="2">ISS10</strain>
    </source>
</reference>
<evidence type="ECO:0000256" key="1">
    <source>
        <dbReference type="SAM" id="MobiDB-lite"/>
    </source>
</evidence>
<evidence type="ECO:0000313" key="3">
    <source>
        <dbReference type="Proteomes" id="UP000054721"/>
    </source>
</evidence>
<dbReference type="AlphaFoldDB" id="A0A0V1KI75"/>
<sequence>MSEWLNLKSQVTDNADEDVEQGEHFSIAGR</sequence>
<proteinExistence type="predicted"/>
<feature type="region of interest" description="Disordered" evidence="1">
    <location>
        <begin position="1"/>
        <end position="30"/>
    </location>
</feature>
<evidence type="ECO:0000313" key="2">
    <source>
        <dbReference type="EMBL" id="KRZ46985.1"/>
    </source>
</evidence>
<organism evidence="2 3">
    <name type="scientific">Trichinella nativa</name>
    <dbReference type="NCBI Taxonomy" id="6335"/>
    <lineage>
        <taxon>Eukaryota</taxon>
        <taxon>Metazoa</taxon>
        <taxon>Ecdysozoa</taxon>
        <taxon>Nematoda</taxon>
        <taxon>Enoplea</taxon>
        <taxon>Dorylaimia</taxon>
        <taxon>Trichinellida</taxon>
        <taxon>Trichinellidae</taxon>
        <taxon>Trichinella</taxon>
    </lineage>
</organism>
<name>A0A0V1KI75_9BILA</name>
<feature type="non-terminal residue" evidence="2">
    <location>
        <position position="30"/>
    </location>
</feature>
<accession>A0A0V1KI75</accession>
<gene>
    <name evidence="2" type="ORF">T02_11174</name>
</gene>
<protein>
    <submittedName>
        <fullName evidence="2">Uncharacterized protein</fullName>
    </submittedName>
</protein>
<comment type="caution">
    <text evidence="2">The sequence shown here is derived from an EMBL/GenBank/DDBJ whole genome shotgun (WGS) entry which is preliminary data.</text>
</comment>
<dbReference type="EMBL" id="JYDW01001635">
    <property type="protein sequence ID" value="KRZ46985.1"/>
    <property type="molecule type" value="Genomic_DNA"/>
</dbReference>
<keyword evidence="3" id="KW-1185">Reference proteome</keyword>